<dbReference type="InterPro" id="IPR050108">
    <property type="entry name" value="CDK"/>
</dbReference>
<evidence type="ECO:0000313" key="16">
    <source>
        <dbReference type="Proteomes" id="UP000593567"/>
    </source>
</evidence>
<dbReference type="Gene3D" id="3.30.200.20">
    <property type="entry name" value="Phosphorylase Kinase, domain 1"/>
    <property type="match status" value="1"/>
</dbReference>
<dbReference type="InterPro" id="IPR017441">
    <property type="entry name" value="Protein_kinase_ATP_BS"/>
</dbReference>
<dbReference type="FunFam" id="1.10.510.10:FF:000088">
    <property type="entry name" value="cyclin-dependent kinase 8 isoform X1"/>
    <property type="match status" value="1"/>
</dbReference>
<evidence type="ECO:0000256" key="9">
    <source>
        <dbReference type="ARBA" id="ARBA00023242"/>
    </source>
</evidence>
<comment type="similarity">
    <text evidence="2">Belongs to the protein kinase superfamily. CMGC Ser/Thr protein kinase family. CDC2/CDKX subfamily.</text>
</comment>
<evidence type="ECO:0000256" key="3">
    <source>
        <dbReference type="ARBA" id="ARBA00012425"/>
    </source>
</evidence>
<keyword evidence="9" id="KW-0539">Nucleus</keyword>
<evidence type="ECO:0000256" key="13">
    <source>
        <dbReference type="SAM" id="MobiDB-lite"/>
    </source>
</evidence>
<evidence type="ECO:0000256" key="11">
    <source>
        <dbReference type="ARBA" id="ARBA00048367"/>
    </source>
</evidence>
<accession>A0A7J7KKN4</accession>
<dbReference type="PANTHER" id="PTHR24056">
    <property type="entry name" value="CELL DIVISION PROTEIN KINASE"/>
    <property type="match status" value="1"/>
</dbReference>
<dbReference type="AlphaFoldDB" id="A0A7J7KKN4"/>
<evidence type="ECO:0000256" key="7">
    <source>
        <dbReference type="ARBA" id="ARBA00022777"/>
    </source>
</evidence>
<comment type="catalytic activity">
    <reaction evidence="10">
        <text>L-threonyl-[protein] + ATP = O-phospho-L-threonyl-[protein] + ADP + H(+)</text>
        <dbReference type="Rhea" id="RHEA:46608"/>
        <dbReference type="Rhea" id="RHEA-COMP:11060"/>
        <dbReference type="Rhea" id="RHEA-COMP:11605"/>
        <dbReference type="ChEBI" id="CHEBI:15378"/>
        <dbReference type="ChEBI" id="CHEBI:30013"/>
        <dbReference type="ChEBI" id="CHEBI:30616"/>
        <dbReference type="ChEBI" id="CHEBI:61977"/>
        <dbReference type="ChEBI" id="CHEBI:456216"/>
        <dbReference type="EC" id="2.7.11.22"/>
    </reaction>
</comment>
<evidence type="ECO:0000256" key="2">
    <source>
        <dbReference type="ARBA" id="ARBA00006485"/>
    </source>
</evidence>
<keyword evidence="6 12" id="KW-0547">Nucleotide-binding</keyword>
<evidence type="ECO:0000259" key="14">
    <source>
        <dbReference type="PROSITE" id="PS50011"/>
    </source>
</evidence>
<sequence length="408" mass="47087">MDYDFKLKCSNERQKVEDLYEFEGRKVGRGTYGHVYKAKRKPGATQNENESNGEYALKLIEGSGISMSACREIALLRELKHPNVIRLIKVFLSHVDRKVWLLMNFSEHDLWHIIKFHRTAKQNKQMVDVPKAMKPANILVMGEGPERGRAKIADMGFARLFNNPIKPLADLDPVVVTFWYRAPELLLGARHYTKAIDIWAIGCIFAELLTSEPIFHCRQEDIKASSPYHHDQLDRIFSVMGYPQERDWEDIKKMPEYNSLTRDFVNTNYKGFSLAKYMEKHKIKQDSKAFQLLQRLLIMDPNKRMTSSRAMDDPYFQEDPKPCADVFEGGPIPYPQREFLSEDDNEDKSSSKSTASGANSTHGQPPAKRVRVLPPSTSSGTMNMNTYKHHHQMPNMGMHSRTNTNQWM</sequence>
<comment type="catalytic activity">
    <reaction evidence="11">
        <text>L-seryl-[protein] + ATP = O-phospho-L-seryl-[protein] + ADP + H(+)</text>
        <dbReference type="Rhea" id="RHEA:17989"/>
        <dbReference type="Rhea" id="RHEA-COMP:9863"/>
        <dbReference type="Rhea" id="RHEA-COMP:11604"/>
        <dbReference type="ChEBI" id="CHEBI:15378"/>
        <dbReference type="ChEBI" id="CHEBI:29999"/>
        <dbReference type="ChEBI" id="CHEBI:30616"/>
        <dbReference type="ChEBI" id="CHEBI:83421"/>
        <dbReference type="ChEBI" id="CHEBI:456216"/>
        <dbReference type="EC" id="2.7.11.22"/>
    </reaction>
</comment>
<feature type="binding site" evidence="12">
    <location>
        <position position="58"/>
    </location>
    <ligand>
        <name>ATP</name>
        <dbReference type="ChEBI" id="CHEBI:30616"/>
    </ligand>
</feature>
<evidence type="ECO:0000256" key="5">
    <source>
        <dbReference type="ARBA" id="ARBA00022679"/>
    </source>
</evidence>
<dbReference type="Pfam" id="PF00069">
    <property type="entry name" value="Pkinase"/>
    <property type="match status" value="2"/>
</dbReference>
<dbReference type="FunFam" id="3.30.200.20:FF:000122">
    <property type="entry name" value="cyclin-dependent kinase 8 isoform X1"/>
    <property type="match status" value="1"/>
</dbReference>
<evidence type="ECO:0000313" key="15">
    <source>
        <dbReference type="EMBL" id="KAF6037916.1"/>
    </source>
</evidence>
<dbReference type="InterPro" id="IPR011009">
    <property type="entry name" value="Kinase-like_dom_sf"/>
</dbReference>
<dbReference type="EC" id="2.7.11.22" evidence="3"/>
<comment type="subcellular location">
    <subcellularLocation>
        <location evidence="1">Nucleus</location>
    </subcellularLocation>
</comment>
<dbReference type="PROSITE" id="PS00107">
    <property type="entry name" value="PROTEIN_KINASE_ATP"/>
    <property type="match status" value="1"/>
</dbReference>
<comment type="caution">
    <text evidence="15">The sequence shown here is derived from an EMBL/GenBank/DDBJ whole genome shotgun (WGS) entry which is preliminary data.</text>
</comment>
<organism evidence="15 16">
    <name type="scientific">Bugula neritina</name>
    <name type="common">Brown bryozoan</name>
    <name type="synonym">Sertularia neritina</name>
    <dbReference type="NCBI Taxonomy" id="10212"/>
    <lineage>
        <taxon>Eukaryota</taxon>
        <taxon>Metazoa</taxon>
        <taxon>Spiralia</taxon>
        <taxon>Lophotrochozoa</taxon>
        <taxon>Bryozoa</taxon>
        <taxon>Gymnolaemata</taxon>
        <taxon>Cheilostomatida</taxon>
        <taxon>Flustrina</taxon>
        <taxon>Buguloidea</taxon>
        <taxon>Bugulidae</taxon>
        <taxon>Bugula</taxon>
    </lineage>
</organism>
<name>A0A7J7KKN4_BUGNE</name>
<dbReference type="PROSITE" id="PS50011">
    <property type="entry name" value="PROTEIN_KINASE_DOM"/>
    <property type="match status" value="1"/>
</dbReference>
<dbReference type="InterPro" id="IPR000719">
    <property type="entry name" value="Prot_kinase_dom"/>
</dbReference>
<feature type="compositionally biased region" description="Polar residues" evidence="13">
    <location>
        <begin position="375"/>
        <end position="386"/>
    </location>
</feature>
<dbReference type="Gene3D" id="1.10.510.10">
    <property type="entry name" value="Transferase(Phosphotransferase) domain 1"/>
    <property type="match status" value="1"/>
</dbReference>
<keyword evidence="16" id="KW-1185">Reference proteome</keyword>
<evidence type="ECO:0000256" key="4">
    <source>
        <dbReference type="ARBA" id="ARBA00022527"/>
    </source>
</evidence>
<feature type="domain" description="Protein kinase" evidence="14">
    <location>
        <begin position="21"/>
        <end position="316"/>
    </location>
</feature>
<gene>
    <name evidence="15" type="ORF">EB796_003765</name>
</gene>
<feature type="region of interest" description="Disordered" evidence="13">
    <location>
        <begin position="307"/>
        <end position="408"/>
    </location>
</feature>
<evidence type="ECO:0000256" key="10">
    <source>
        <dbReference type="ARBA" id="ARBA00047811"/>
    </source>
</evidence>
<reference evidence="15" key="1">
    <citation type="submission" date="2020-06" db="EMBL/GenBank/DDBJ databases">
        <title>Draft genome of Bugula neritina, a colonial animal packing powerful symbionts and potential medicines.</title>
        <authorList>
            <person name="Rayko M."/>
        </authorList>
    </citation>
    <scope>NUCLEOTIDE SEQUENCE [LARGE SCALE GENOMIC DNA]</scope>
    <source>
        <strain evidence="15">Kwan_BN1</strain>
    </source>
</reference>
<evidence type="ECO:0000256" key="6">
    <source>
        <dbReference type="ARBA" id="ARBA00022741"/>
    </source>
</evidence>
<feature type="compositionally biased region" description="Low complexity" evidence="13">
    <location>
        <begin position="351"/>
        <end position="361"/>
    </location>
</feature>
<dbReference type="EMBL" id="VXIV02000495">
    <property type="protein sequence ID" value="KAF6037916.1"/>
    <property type="molecule type" value="Genomic_DNA"/>
</dbReference>
<dbReference type="SUPFAM" id="SSF56112">
    <property type="entry name" value="Protein kinase-like (PK-like)"/>
    <property type="match status" value="1"/>
</dbReference>
<dbReference type="PANTHER" id="PTHR24056:SF495">
    <property type="entry name" value="CYCLIN-DEPENDENT KINASE 8-RELATED"/>
    <property type="match status" value="1"/>
</dbReference>
<keyword evidence="8 12" id="KW-0067">ATP-binding</keyword>
<proteinExistence type="inferred from homology"/>
<protein>
    <recommendedName>
        <fullName evidence="3">cyclin-dependent kinase</fullName>
        <ecNumber evidence="3">2.7.11.22</ecNumber>
    </recommendedName>
</protein>
<keyword evidence="4" id="KW-0723">Serine/threonine-protein kinase</keyword>
<keyword evidence="7" id="KW-0418">Kinase</keyword>
<dbReference type="OrthoDB" id="6284126at2759"/>
<dbReference type="GO" id="GO:0005524">
    <property type="term" value="F:ATP binding"/>
    <property type="evidence" value="ECO:0007669"/>
    <property type="project" value="UniProtKB-UniRule"/>
</dbReference>
<keyword evidence="5" id="KW-0808">Transferase</keyword>
<dbReference type="GO" id="GO:0004693">
    <property type="term" value="F:cyclin-dependent protein serine/threonine kinase activity"/>
    <property type="evidence" value="ECO:0007669"/>
    <property type="project" value="UniProtKB-EC"/>
</dbReference>
<dbReference type="Proteomes" id="UP000593567">
    <property type="component" value="Unassembled WGS sequence"/>
</dbReference>
<evidence type="ECO:0000256" key="8">
    <source>
        <dbReference type="ARBA" id="ARBA00022840"/>
    </source>
</evidence>
<dbReference type="GO" id="GO:0016592">
    <property type="term" value="C:mediator complex"/>
    <property type="evidence" value="ECO:0007669"/>
    <property type="project" value="TreeGrafter"/>
</dbReference>
<evidence type="ECO:0000256" key="1">
    <source>
        <dbReference type="ARBA" id="ARBA00004123"/>
    </source>
</evidence>
<evidence type="ECO:0000256" key="12">
    <source>
        <dbReference type="PROSITE-ProRule" id="PRU10141"/>
    </source>
</evidence>